<keyword evidence="3" id="KW-0418">Kinase</keyword>
<evidence type="ECO:0000259" key="7">
    <source>
        <dbReference type="PROSITE" id="PS50011"/>
    </source>
</evidence>
<dbReference type="InterPro" id="IPR050117">
    <property type="entry name" value="MAPK"/>
</dbReference>
<keyword evidence="9" id="KW-1185">Reference proteome</keyword>
<keyword evidence="2 5" id="KW-0547">Nucleotide-binding</keyword>
<name>A0A835XJ97_9CHLO</name>
<feature type="compositionally biased region" description="Low complexity" evidence="6">
    <location>
        <begin position="556"/>
        <end position="566"/>
    </location>
</feature>
<feature type="region of interest" description="Disordered" evidence="6">
    <location>
        <begin position="816"/>
        <end position="861"/>
    </location>
</feature>
<dbReference type="GO" id="GO:0005524">
    <property type="term" value="F:ATP binding"/>
    <property type="evidence" value="ECO:0007669"/>
    <property type="project" value="UniProtKB-UniRule"/>
</dbReference>
<feature type="domain" description="Protein kinase" evidence="7">
    <location>
        <begin position="4"/>
        <end position="279"/>
    </location>
</feature>
<evidence type="ECO:0000256" key="2">
    <source>
        <dbReference type="ARBA" id="ARBA00022741"/>
    </source>
</evidence>
<evidence type="ECO:0000256" key="1">
    <source>
        <dbReference type="ARBA" id="ARBA00022679"/>
    </source>
</evidence>
<dbReference type="PANTHER" id="PTHR24055">
    <property type="entry name" value="MITOGEN-ACTIVATED PROTEIN KINASE"/>
    <property type="match status" value="1"/>
</dbReference>
<evidence type="ECO:0000256" key="3">
    <source>
        <dbReference type="ARBA" id="ARBA00022777"/>
    </source>
</evidence>
<dbReference type="Pfam" id="PF00069">
    <property type="entry name" value="Pkinase"/>
    <property type="match status" value="1"/>
</dbReference>
<dbReference type="OrthoDB" id="538973at2759"/>
<dbReference type="PROSITE" id="PS00107">
    <property type="entry name" value="PROTEIN_KINASE_ATP"/>
    <property type="match status" value="1"/>
</dbReference>
<dbReference type="InterPro" id="IPR011009">
    <property type="entry name" value="Kinase-like_dom_sf"/>
</dbReference>
<comment type="caution">
    <text evidence="8">The sequence shown here is derived from an EMBL/GenBank/DDBJ whole genome shotgun (WGS) entry which is preliminary data.</text>
</comment>
<dbReference type="Proteomes" id="UP000612055">
    <property type="component" value="Unassembled WGS sequence"/>
</dbReference>
<dbReference type="SMART" id="SM00220">
    <property type="entry name" value="S_TKc"/>
    <property type="match status" value="1"/>
</dbReference>
<feature type="region of interest" description="Disordered" evidence="6">
    <location>
        <begin position="661"/>
        <end position="689"/>
    </location>
</feature>
<dbReference type="Gene3D" id="3.30.200.20">
    <property type="entry name" value="Phosphorylase Kinase, domain 1"/>
    <property type="match status" value="1"/>
</dbReference>
<feature type="compositionally biased region" description="Polar residues" evidence="6">
    <location>
        <begin position="678"/>
        <end position="687"/>
    </location>
</feature>
<dbReference type="EMBL" id="JAEHOE010000155">
    <property type="protein sequence ID" value="KAG2484192.1"/>
    <property type="molecule type" value="Genomic_DNA"/>
</dbReference>
<feature type="binding site" evidence="5">
    <location>
        <position position="33"/>
    </location>
    <ligand>
        <name>ATP</name>
        <dbReference type="ChEBI" id="CHEBI:30616"/>
    </ligand>
</feature>
<dbReference type="InterPro" id="IPR008271">
    <property type="entry name" value="Ser/Thr_kinase_AS"/>
</dbReference>
<proteinExistence type="predicted"/>
<organism evidence="8 9">
    <name type="scientific">Edaphochlamys debaryana</name>
    <dbReference type="NCBI Taxonomy" id="47281"/>
    <lineage>
        <taxon>Eukaryota</taxon>
        <taxon>Viridiplantae</taxon>
        <taxon>Chlorophyta</taxon>
        <taxon>core chlorophytes</taxon>
        <taxon>Chlorophyceae</taxon>
        <taxon>CS clade</taxon>
        <taxon>Chlamydomonadales</taxon>
        <taxon>Chlamydomonadales incertae sedis</taxon>
        <taxon>Edaphochlamys</taxon>
    </lineage>
</organism>
<gene>
    <name evidence="8" type="ORF">HYH03_017004</name>
</gene>
<dbReference type="PROSITE" id="PS50011">
    <property type="entry name" value="PROTEIN_KINASE_DOM"/>
    <property type="match status" value="1"/>
</dbReference>
<evidence type="ECO:0000313" key="9">
    <source>
        <dbReference type="Proteomes" id="UP000612055"/>
    </source>
</evidence>
<keyword evidence="1" id="KW-0808">Transferase</keyword>
<feature type="compositionally biased region" description="Basic and acidic residues" evidence="6">
    <location>
        <begin position="820"/>
        <end position="839"/>
    </location>
</feature>
<dbReference type="PROSITE" id="PS00108">
    <property type="entry name" value="PROTEIN_KINASE_ST"/>
    <property type="match status" value="1"/>
</dbReference>
<feature type="region of interest" description="Disordered" evidence="6">
    <location>
        <begin position="528"/>
        <end position="591"/>
    </location>
</feature>
<dbReference type="InterPro" id="IPR017441">
    <property type="entry name" value="Protein_kinase_ATP_BS"/>
</dbReference>
<dbReference type="GO" id="GO:0004672">
    <property type="term" value="F:protein kinase activity"/>
    <property type="evidence" value="ECO:0007669"/>
    <property type="project" value="InterPro"/>
</dbReference>
<dbReference type="Gene3D" id="1.10.510.10">
    <property type="entry name" value="Transferase(Phosphotransferase) domain 1"/>
    <property type="match status" value="1"/>
</dbReference>
<dbReference type="AlphaFoldDB" id="A0A835XJ97"/>
<evidence type="ECO:0000256" key="5">
    <source>
        <dbReference type="PROSITE-ProRule" id="PRU10141"/>
    </source>
</evidence>
<evidence type="ECO:0000256" key="4">
    <source>
        <dbReference type="ARBA" id="ARBA00022840"/>
    </source>
</evidence>
<accession>A0A835XJ97</accession>
<evidence type="ECO:0000256" key="6">
    <source>
        <dbReference type="SAM" id="MobiDB-lite"/>
    </source>
</evidence>
<protein>
    <recommendedName>
        <fullName evidence="7">Protein kinase domain-containing protein</fullName>
    </recommendedName>
</protein>
<dbReference type="FunFam" id="1.10.510.10:FF:000980">
    <property type="entry name" value="Predicted protein"/>
    <property type="match status" value="1"/>
</dbReference>
<dbReference type="InterPro" id="IPR000719">
    <property type="entry name" value="Prot_kinase_dom"/>
</dbReference>
<sequence length="861" mass="89840">MRAFEYISTLGEGAYGEVWKCLERASGRTVAIKGFKQAHEDRDIMRLAVREAKMLRSLDHPNLVFEFVGPSVHDELHLYPSGLPPSVMKLVTWQLLRAAAHLHSKKVLHRDIKPANVLLQHDPAGGPPAAKLCDFGFARGTQCGPREAQRCTSYCVTRWYRAPEILVGDMYGPSSDVWSIGCTIAEAATGSPLFSGESTLDQLYRLMRCFGALPPRQAALIKASPRLRSLAAGCPPGGRTLRQRLPALEPRLLELIEACLKLDPSERPTAAELLQMPYFWDVPGLVAGTHMEAWVGAHATCAQQQSKQAKGLPAVGPAMSPQHQAPPPARSLLAAALVDAESEACAMAKPPAAAYVHAEAEAGTPGAMAAVGAEAAAQSAPPSGDASHPRPAAALRAACPRTAVPVTVAVAAARAGAPHLFMTEPLRLDACPSGELASGQALNYLTLTGVVRVRDPAASDSSQATARDQSWASVVPAGVSPCVREGPPSSRLRECSSSSIFNMWRRRSAMGGAEELSTPLNAPQLQAPPPGTHLPHMPRSLQLCRPGPVEEGEEGAPGAANAPGPAVLSACDDGEAAGAHEARDGAGNTNSLGRSLRSAARVLGQRILTFSGGVPGAPFSRRSLAAGGAAPMSVASSRPHSGSFRSGLFVRRSFGLRGRSERLADEDCPQGAAPCNQPGMSAPTTQELPRDSQADAVHTRTTGLPYVSAAVPSSALDCLAADAPRLLSLVVNRLPPPASPIQTMPLPLCAAQQPRQGAGPHATPDGRRDLGQAVLQGPTAQGRVAGGAAVQGPAPAVASPANSAALAAAPAVEVATARAAEQEEAPRPRAGKRVREGKRGPVPRFGSRMWSKLKQATLAAR</sequence>
<reference evidence="8" key="1">
    <citation type="journal article" date="2020" name="bioRxiv">
        <title>Comparative genomics of Chlamydomonas.</title>
        <authorList>
            <person name="Craig R.J."/>
            <person name="Hasan A.R."/>
            <person name="Ness R.W."/>
            <person name="Keightley P.D."/>
        </authorList>
    </citation>
    <scope>NUCLEOTIDE SEQUENCE</scope>
    <source>
        <strain evidence="8">CCAP 11/70</strain>
    </source>
</reference>
<dbReference type="SUPFAM" id="SSF56112">
    <property type="entry name" value="Protein kinase-like (PK-like)"/>
    <property type="match status" value="1"/>
</dbReference>
<evidence type="ECO:0000313" key="8">
    <source>
        <dbReference type="EMBL" id="KAG2484192.1"/>
    </source>
</evidence>
<keyword evidence="4 5" id="KW-0067">ATP-binding</keyword>